<accession>A0A2W1JG52</accession>
<dbReference type="EMBL" id="PQWO01000010">
    <property type="protein sequence ID" value="PZD72396.1"/>
    <property type="molecule type" value="Genomic_DNA"/>
</dbReference>
<dbReference type="PANTHER" id="PTHR12526">
    <property type="entry name" value="GLYCOSYLTRANSFERASE"/>
    <property type="match status" value="1"/>
</dbReference>
<dbReference type="RefSeq" id="WP_110987005.1">
    <property type="nucleotide sequence ID" value="NZ_CAWNWM010000010.1"/>
</dbReference>
<dbReference type="Gene3D" id="3.40.50.2000">
    <property type="entry name" value="Glycogen Phosphorylase B"/>
    <property type="match status" value="2"/>
</dbReference>
<dbReference type="Proteomes" id="UP000248857">
    <property type="component" value="Unassembled WGS sequence"/>
</dbReference>
<evidence type="ECO:0000259" key="2">
    <source>
        <dbReference type="Pfam" id="PF13439"/>
    </source>
</evidence>
<keyword evidence="3" id="KW-0808">Transferase</keyword>
<keyword evidence="4" id="KW-1185">Reference proteome</keyword>
<dbReference type="OrthoDB" id="9768685at2"/>
<evidence type="ECO:0000313" key="3">
    <source>
        <dbReference type="EMBL" id="PZD72396.1"/>
    </source>
</evidence>
<protein>
    <submittedName>
        <fullName evidence="3">Alpha-maltose-1-phosphate synthase</fullName>
        <ecNumber evidence="3">2.4.1.-</ecNumber>
    </submittedName>
</protein>
<keyword evidence="3" id="KW-0328">Glycosyltransferase</keyword>
<dbReference type="AlphaFoldDB" id="A0A2W1JG52"/>
<dbReference type="PANTHER" id="PTHR12526:SF635">
    <property type="entry name" value="GLYCOSYL TRANSFERASE GROUP 1"/>
    <property type="match status" value="1"/>
</dbReference>
<dbReference type="InterPro" id="IPR028098">
    <property type="entry name" value="Glyco_trans_4-like_N"/>
</dbReference>
<dbReference type="CDD" id="cd03825">
    <property type="entry name" value="GT4_WcaC-like"/>
    <property type="match status" value="1"/>
</dbReference>
<proteinExistence type="predicted"/>
<reference evidence="3 4" key="1">
    <citation type="journal article" date="2018" name="Sci. Rep.">
        <title>A novel species of the marine cyanobacterium Acaryochloris with a unique pigment content and lifestyle.</title>
        <authorList>
            <person name="Partensky F."/>
            <person name="Six C."/>
            <person name="Ratin M."/>
            <person name="Garczarek L."/>
            <person name="Vaulot D."/>
            <person name="Probert I."/>
            <person name="Calteau A."/>
            <person name="Gourvil P."/>
            <person name="Marie D."/>
            <person name="Grebert T."/>
            <person name="Bouchier C."/>
            <person name="Le Panse S."/>
            <person name="Gachenot M."/>
            <person name="Rodriguez F."/>
            <person name="Garrido J.L."/>
        </authorList>
    </citation>
    <scope>NUCLEOTIDE SEQUENCE [LARGE SCALE GENOMIC DNA]</scope>
    <source>
        <strain evidence="3 4">RCC1774</strain>
    </source>
</reference>
<feature type="domain" description="Glycosyl transferase family 1" evidence="1">
    <location>
        <begin position="221"/>
        <end position="379"/>
    </location>
</feature>
<dbReference type="SUPFAM" id="SSF53756">
    <property type="entry name" value="UDP-Glycosyltransferase/glycogen phosphorylase"/>
    <property type="match status" value="1"/>
</dbReference>
<organism evidence="3 4">
    <name type="scientific">Acaryochloris thomasi RCC1774</name>
    <dbReference type="NCBI Taxonomy" id="1764569"/>
    <lineage>
        <taxon>Bacteria</taxon>
        <taxon>Bacillati</taxon>
        <taxon>Cyanobacteriota</taxon>
        <taxon>Cyanophyceae</taxon>
        <taxon>Acaryochloridales</taxon>
        <taxon>Acaryochloridaceae</taxon>
        <taxon>Acaryochloris</taxon>
        <taxon>Acaryochloris thomasi</taxon>
    </lineage>
</organism>
<comment type="caution">
    <text evidence="3">The sequence shown here is derived from an EMBL/GenBank/DDBJ whole genome shotgun (WGS) entry which is preliminary data.</text>
</comment>
<sequence length="410" mass="46134">MRVLHINQTDIEGGAAIAAYRLHEGLLENTVDSQLLVDICKSQNKLVSTISRKRAIDALVSRVFSGFGLNYLHILSSFNIKHQKSYQEADIVNLHNIHGDYFNYLALPHLTQQKPTVWTLHDMWSFTGHCAYSFDCNRWQIGCGQCPYPETYPQIGKDASHLEWRLKDWLYSHSNLDIVVPSSWLYKLTQASLLNKFPIHHIPNGINTSSYYPLDPQQCRAILGIPSNRRVLMFAADRLSDLRKGIDLLYRSLAQLSPSLKQEIILLTLGAGEVTPADDLGIQHISLGYTGSDRFKAIAYSAADLFLFPTRADNLPLTLQESMACGTPIISFDIGGVPDLVRPGKTGFLAKPEDSHDFAQGIIELLEDDALRASFGKKCRSIACEEYSLSLQAQRYIKIYEKIRKNAAYK</sequence>
<dbReference type="InterPro" id="IPR001296">
    <property type="entry name" value="Glyco_trans_1"/>
</dbReference>
<gene>
    <name evidence="3" type="primary">glgM_2</name>
    <name evidence="3" type="ORF">C1752_03594</name>
</gene>
<evidence type="ECO:0000259" key="1">
    <source>
        <dbReference type="Pfam" id="PF00534"/>
    </source>
</evidence>
<dbReference type="Pfam" id="PF13439">
    <property type="entry name" value="Glyco_transf_4"/>
    <property type="match status" value="1"/>
</dbReference>
<evidence type="ECO:0000313" key="4">
    <source>
        <dbReference type="Proteomes" id="UP000248857"/>
    </source>
</evidence>
<dbReference type="Pfam" id="PF00534">
    <property type="entry name" value="Glycos_transf_1"/>
    <property type="match status" value="1"/>
</dbReference>
<dbReference type="GO" id="GO:0016757">
    <property type="term" value="F:glycosyltransferase activity"/>
    <property type="evidence" value="ECO:0007669"/>
    <property type="project" value="UniProtKB-KW"/>
</dbReference>
<name>A0A2W1JG52_9CYAN</name>
<feature type="domain" description="Glycosyltransferase subfamily 4-like N-terminal" evidence="2">
    <location>
        <begin position="13"/>
        <end position="209"/>
    </location>
</feature>
<dbReference type="EC" id="2.4.1.-" evidence="3"/>